<gene>
    <name evidence="2" type="ORF">EIY72_28250</name>
</gene>
<dbReference type="EMBL" id="RRZK01000036">
    <property type="protein sequence ID" value="TDB56688.1"/>
    <property type="molecule type" value="Genomic_DNA"/>
</dbReference>
<organism evidence="2 3">
    <name type="scientific">Pseudomonas vancouverensis</name>
    <dbReference type="NCBI Taxonomy" id="95300"/>
    <lineage>
        <taxon>Bacteria</taxon>
        <taxon>Pseudomonadati</taxon>
        <taxon>Pseudomonadota</taxon>
        <taxon>Gammaproteobacteria</taxon>
        <taxon>Pseudomonadales</taxon>
        <taxon>Pseudomonadaceae</taxon>
        <taxon>Pseudomonas</taxon>
    </lineage>
</organism>
<reference evidence="3" key="1">
    <citation type="journal article" date="2019" name="bioRxiv">
        <title>Bacterially produced spermidine induces plant systemic susceptibility to pathogens.</title>
        <authorList>
            <person name="Melnyk R.A."/>
            <person name="Beskrovnaya P.A."/>
            <person name="Liu Z."/>
            <person name="Song Y."/>
            <person name="Haney C.H."/>
        </authorList>
    </citation>
    <scope>NUCLEOTIDE SEQUENCE [LARGE SCALE GENOMIC DNA]</scope>
    <source>
        <strain evidence="3">Dha-51</strain>
    </source>
</reference>
<evidence type="ECO:0000256" key="1">
    <source>
        <dbReference type="SAM" id="MobiDB-lite"/>
    </source>
</evidence>
<dbReference type="AlphaFoldDB" id="A0A4R4JQG9"/>
<sequence>MPRLGSACPRSGPAPWARHHRPSMAGGGYRGIPAAVPTAQNLHSASRGGVYRNSQSEAAYRPA</sequence>
<evidence type="ECO:0000313" key="3">
    <source>
        <dbReference type="Proteomes" id="UP000295254"/>
    </source>
</evidence>
<feature type="region of interest" description="Disordered" evidence="1">
    <location>
        <begin position="1"/>
        <end position="63"/>
    </location>
</feature>
<evidence type="ECO:0000313" key="2">
    <source>
        <dbReference type="EMBL" id="TDB56688.1"/>
    </source>
</evidence>
<keyword evidence="3" id="KW-1185">Reference proteome</keyword>
<dbReference type="Proteomes" id="UP000295254">
    <property type="component" value="Unassembled WGS sequence"/>
</dbReference>
<dbReference type="OrthoDB" id="7027841at2"/>
<proteinExistence type="predicted"/>
<protein>
    <submittedName>
        <fullName evidence="2">Nucleoid-structuring protein H-NS</fullName>
    </submittedName>
</protein>
<accession>A0A4R4JQG9</accession>
<comment type="caution">
    <text evidence="2">The sequence shown here is derived from an EMBL/GenBank/DDBJ whole genome shotgun (WGS) entry which is preliminary data.</text>
</comment>
<name>A0A4R4JQG9_PSEVA</name>